<feature type="transmembrane region" description="Helical" evidence="4">
    <location>
        <begin position="145"/>
        <end position="166"/>
    </location>
</feature>
<dbReference type="InterPro" id="IPR011701">
    <property type="entry name" value="MFS"/>
</dbReference>
<proteinExistence type="predicted"/>
<feature type="transmembrane region" description="Helical" evidence="4">
    <location>
        <begin position="217"/>
        <end position="236"/>
    </location>
</feature>
<feature type="transmembrane region" description="Helical" evidence="4">
    <location>
        <begin position="343"/>
        <end position="366"/>
    </location>
</feature>
<evidence type="ECO:0000256" key="4">
    <source>
        <dbReference type="SAM" id="Phobius"/>
    </source>
</evidence>
<evidence type="ECO:0000256" key="2">
    <source>
        <dbReference type="ARBA" id="ARBA00022989"/>
    </source>
</evidence>
<protein>
    <submittedName>
        <fullName evidence="5">MFS transporter</fullName>
    </submittedName>
</protein>
<keyword evidence="3 4" id="KW-0472">Membrane</keyword>
<feature type="transmembrane region" description="Helical" evidence="4">
    <location>
        <begin position="21"/>
        <end position="40"/>
    </location>
</feature>
<feature type="transmembrane region" description="Helical" evidence="4">
    <location>
        <begin position="109"/>
        <end position="133"/>
    </location>
</feature>
<evidence type="ECO:0000256" key="1">
    <source>
        <dbReference type="ARBA" id="ARBA00022692"/>
    </source>
</evidence>
<dbReference type="InterPro" id="IPR036259">
    <property type="entry name" value="MFS_trans_sf"/>
</dbReference>
<comment type="caution">
    <text evidence="5">The sequence shown here is derived from an EMBL/GenBank/DDBJ whole genome shotgun (WGS) entry which is preliminary data.</text>
</comment>
<dbReference type="RefSeq" id="WP_272093848.1">
    <property type="nucleotide sequence ID" value="NZ_JAQNDK010000001.1"/>
</dbReference>
<keyword evidence="2 4" id="KW-1133">Transmembrane helix</keyword>
<feature type="transmembrane region" description="Helical" evidence="4">
    <location>
        <begin position="178"/>
        <end position="196"/>
    </location>
</feature>
<feature type="transmembrane region" description="Helical" evidence="4">
    <location>
        <begin position="52"/>
        <end position="73"/>
    </location>
</feature>
<evidence type="ECO:0000313" key="6">
    <source>
        <dbReference type="Proteomes" id="UP001217485"/>
    </source>
</evidence>
<accession>A0ABT5BVQ7</accession>
<sequence>MSRQAVVVSPSPAPATSVNTLVLLLCQVLGIASVVSVQFAGSVVGERLARDMRLATLPVAVLVLSSALGTWPASQLMRRFGRKPCFIAAALLSAGCLALAARAVDRSDLPLFCAAVSGVGLHGAFVQQYRFAILEGQESHRAPRLLTMIQLASALGIVPGISLFGLLEGRTSSELPSALLVLSALQVVAALAFASYRPQEARVAEASAAPEAGARALYWPMVAMGAGAFLVMSLIMVPTPLQMCGVEQSSIRQAGWVIEVHLLSMYLPSLSVGALLKRMSIAALQGLGLLFLLAGFVISLAPGLEGHLVGLSLVGVGWCYVFVTATTLVARSRSGPERFRAQGVNDLCVFAASGAASLSSGALLAALGWSGLVHLGVALVLGLMALALRVHRASRPAPAQGGARL</sequence>
<dbReference type="Proteomes" id="UP001217485">
    <property type="component" value="Unassembled WGS sequence"/>
</dbReference>
<feature type="transmembrane region" description="Helical" evidence="4">
    <location>
        <begin position="372"/>
        <end position="390"/>
    </location>
</feature>
<dbReference type="Pfam" id="PF07690">
    <property type="entry name" value="MFS_1"/>
    <property type="match status" value="1"/>
</dbReference>
<evidence type="ECO:0000313" key="5">
    <source>
        <dbReference type="EMBL" id="MDC0677077.1"/>
    </source>
</evidence>
<keyword evidence="6" id="KW-1185">Reference proteome</keyword>
<feature type="transmembrane region" description="Helical" evidence="4">
    <location>
        <begin position="256"/>
        <end position="276"/>
    </location>
</feature>
<reference evidence="5 6" key="1">
    <citation type="submission" date="2023-01" db="EMBL/GenBank/DDBJ databases">
        <title>Minimal conservation of predation-associated metabolite biosynthetic gene clusters underscores biosynthetic potential of Myxococcota including descriptions for ten novel species: Archangium lansinium sp. nov., Myxococcus landrumus sp. nov., Nannocystis bai.</title>
        <authorList>
            <person name="Ahearne A."/>
            <person name="Stevens C."/>
            <person name="Dowd S."/>
        </authorList>
    </citation>
    <scope>NUCLEOTIDE SEQUENCE [LARGE SCALE GENOMIC DNA]</scope>
    <source>
        <strain evidence="5 6">WIWO2</strain>
    </source>
</reference>
<feature type="transmembrane region" description="Helical" evidence="4">
    <location>
        <begin position="283"/>
        <end position="302"/>
    </location>
</feature>
<gene>
    <name evidence="5" type="ORF">POL72_04945</name>
</gene>
<feature type="transmembrane region" description="Helical" evidence="4">
    <location>
        <begin position="308"/>
        <end position="331"/>
    </location>
</feature>
<dbReference type="EMBL" id="JAQNDK010000001">
    <property type="protein sequence ID" value="MDC0677077.1"/>
    <property type="molecule type" value="Genomic_DNA"/>
</dbReference>
<dbReference type="PANTHER" id="PTHR23534:SF1">
    <property type="entry name" value="MAJOR FACILITATOR SUPERFAMILY PROTEIN"/>
    <property type="match status" value="1"/>
</dbReference>
<dbReference type="Gene3D" id="1.20.1250.20">
    <property type="entry name" value="MFS general substrate transporter like domains"/>
    <property type="match status" value="1"/>
</dbReference>
<feature type="transmembrane region" description="Helical" evidence="4">
    <location>
        <begin position="85"/>
        <end position="103"/>
    </location>
</feature>
<dbReference type="SUPFAM" id="SSF103473">
    <property type="entry name" value="MFS general substrate transporter"/>
    <property type="match status" value="1"/>
</dbReference>
<evidence type="ECO:0000256" key="3">
    <source>
        <dbReference type="ARBA" id="ARBA00023136"/>
    </source>
</evidence>
<dbReference type="PANTHER" id="PTHR23534">
    <property type="entry name" value="MFS PERMEASE"/>
    <property type="match status" value="1"/>
</dbReference>
<name>A0ABT5BVQ7_9BACT</name>
<organism evidence="5 6">
    <name type="scientific">Sorangium atrum</name>
    <dbReference type="NCBI Taxonomy" id="2995308"/>
    <lineage>
        <taxon>Bacteria</taxon>
        <taxon>Pseudomonadati</taxon>
        <taxon>Myxococcota</taxon>
        <taxon>Polyangia</taxon>
        <taxon>Polyangiales</taxon>
        <taxon>Polyangiaceae</taxon>
        <taxon>Sorangium</taxon>
    </lineage>
</organism>
<keyword evidence="1 4" id="KW-0812">Transmembrane</keyword>